<reference evidence="2" key="1">
    <citation type="submission" date="2022-05" db="EMBL/GenBank/DDBJ databases">
        <authorList>
            <person name="Pankratov T."/>
        </authorList>
    </citation>
    <scope>NUCLEOTIDE SEQUENCE</scope>
    <source>
        <strain evidence="2">BP6-180914</strain>
    </source>
</reference>
<comment type="caution">
    <text evidence="2">The sequence shown here is derived from an EMBL/GenBank/DDBJ whole genome shotgun (WGS) entry which is preliminary data.</text>
</comment>
<dbReference type="InterPro" id="IPR001173">
    <property type="entry name" value="Glyco_trans_2-like"/>
</dbReference>
<evidence type="ECO:0000313" key="3">
    <source>
        <dbReference type="Proteomes" id="UP001165667"/>
    </source>
</evidence>
<sequence>MIGALRVALVVPTLDEADAIGVALARVPRDLVDRIIVADGGSRDQTVERALVAGAEVLAVGRGYGRACRDGASAAADCDIIVFMDGDGADRPEVLLALIGPIAEGQQDFVIGSRTRGSREPGSMAPHQVWAGHVVGWLLGLWSGVRYSDMGAFRAIRRDALIGLRMREMGFGWNVEMQMRAARASLRILEVPVPYGVRAGGRSKVAGSMSGTVRAGLRIAATVARVAREPASAHAKHEEQPT</sequence>
<evidence type="ECO:0000313" key="2">
    <source>
        <dbReference type="EMBL" id="MCW6511547.1"/>
    </source>
</evidence>
<proteinExistence type="predicted"/>
<dbReference type="Proteomes" id="UP001165667">
    <property type="component" value="Unassembled WGS sequence"/>
</dbReference>
<name>A0AA41Z907_9HYPH</name>
<dbReference type="PANTHER" id="PTHR48090">
    <property type="entry name" value="UNDECAPRENYL-PHOSPHATE 4-DEOXY-4-FORMAMIDO-L-ARABINOSE TRANSFERASE-RELATED"/>
    <property type="match status" value="1"/>
</dbReference>
<dbReference type="Gene3D" id="3.90.550.10">
    <property type="entry name" value="Spore Coat Polysaccharide Biosynthesis Protein SpsA, Chain A"/>
    <property type="match status" value="1"/>
</dbReference>
<dbReference type="AlphaFoldDB" id="A0AA41Z907"/>
<gene>
    <name evidence="2" type="ORF">M8523_26590</name>
</gene>
<evidence type="ECO:0000259" key="1">
    <source>
        <dbReference type="Pfam" id="PF00535"/>
    </source>
</evidence>
<dbReference type="Pfam" id="PF00535">
    <property type="entry name" value="Glycos_transf_2"/>
    <property type="match status" value="1"/>
</dbReference>
<keyword evidence="3" id="KW-1185">Reference proteome</keyword>
<protein>
    <submittedName>
        <fullName evidence="2">Glycosyltransferase family 2 protein</fullName>
    </submittedName>
</protein>
<dbReference type="InterPro" id="IPR050256">
    <property type="entry name" value="Glycosyltransferase_2"/>
</dbReference>
<organism evidence="2 3">
    <name type="scientific">Lichenifustis flavocetrariae</name>
    <dbReference type="NCBI Taxonomy" id="2949735"/>
    <lineage>
        <taxon>Bacteria</taxon>
        <taxon>Pseudomonadati</taxon>
        <taxon>Pseudomonadota</taxon>
        <taxon>Alphaproteobacteria</taxon>
        <taxon>Hyphomicrobiales</taxon>
        <taxon>Lichenihabitantaceae</taxon>
        <taxon>Lichenifustis</taxon>
    </lineage>
</organism>
<dbReference type="EMBL" id="JAMOIM010000028">
    <property type="protein sequence ID" value="MCW6511547.1"/>
    <property type="molecule type" value="Genomic_DNA"/>
</dbReference>
<dbReference type="InterPro" id="IPR029044">
    <property type="entry name" value="Nucleotide-diphossugar_trans"/>
</dbReference>
<dbReference type="CDD" id="cd04179">
    <property type="entry name" value="DPM_DPG-synthase_like"/>
    <property type="match status" value="1"/>
</dbReference>
<dbReference type="PANTHER" id="PTHR48090:SF7">
    <property type="entry name" value="RFBJ PROTEIN"/>
    <property type="match status" value="1"/>
</dbReference>
<accession>A0AA41Z907</accession>
<dbReference type="SUPFAM" id="SSF53448">
    <property type="entry name" value="Nucleotide-diphospho-sugar transferases"/>
    <property type="match status" value="1"/>
</dbReference>
<dbReference type="RefSeq" id="WP_282587924.1">
    <property type="nucleotide sequence ID" value="NZ_JAMOIM010000028.1"/>
</dbReference>
<feature type="domain" description="Glycosyltransferase 2-like" evidence="1">
    <location>
        <begin position="9"/>
        <end position="160"/>
    </location>
</feature>